<dbReference type="GO" id="GO:0005737">
    <property type="term" value="C:cytoplasm"/>
    <property type="evidence" value="ECO:0007669"/>
    <property type="project" value="UniProtKB-SubCell"/>
</dbReference>
<dbReference type="CDD" id="cd03278">
    <property type="entry name" value="ABC_SMC_barmotin"/>
    <property type="match status" value="1"/>
</dbReference>
<keyword evidence="4 7" id="KW-0067">ATP-binding</keyword>
<dbReference type="InterPro" id="IPR003395">
    <property type="entry name" value="RecF/RecN/SMC_N"/>
</dbReference>
<dbReference type="GO" id="GO:0005524">
    <property type="term" value="F:ATP binding"/>
    <property type="evidence" value="ECO:0007669"/>
    <property type="project" value="UniProtKB-UniRule"/>
</dbReference>
<evidence type="ECO:0000259" key="8">
    <source>
        <dbReference type="Pfam" id="PF02463"/>
    </source>
</evidence>
<keyword evidence="5 7" id="KW-0175">Coiled coil</keyword>
<dbReference type="GO" id="GO:0006260">
    <property type="term" value="P:DNA replication"/>
    <property type="evidence" value="ECO:0007669"/>
    <property type="project" value="UniProtKB-UniRule"/>
</dbReference>
<evidence type="ECO:0000256" key="4">
    <source>
        <dbReference type="ARBA" id="ARBA00022840"/>
    </source>
</evidence>
<dbReference type="Gene3D" id="3.40.50.300">
    <property type="entry name" value="P-loop containing nucleotide triphosphate hydrolases"/>
    <property type="match status" value="2"/>
</dbReference>
<organism evidence="9">
    <name type="scientific">Caulobacter sp. 73W</name>
    <dbReference type="NCBI Taxonomy" id="3161137"/>
    <lineage>
        <taxon>Bacteria</taxon>
        <taxon>Pseudomonadati</taxon>
        <taxon>Pseudomonadota</taxon>
        <taxon>Alphaproteobacteria</taxon>
        <taxon>Caulobacterales</taxon>
        <taxon>Caulobacteraceae</taxon>
        <taxon>Caulobacter</taxon>
    </lineage>
</organism>
<comment type="similarity">
    <text evidence="7">Belongs to the SMC family.</text>
</comment>
<dbReference type="GO" id="GO:0030261">
    <property type="term" value="P:chromosome condensation"/>
    <property type="evidence" value="ECO:0007669"/>
    <property type="project" value="InterPro"/>
</dbReference>
<protein>
    <recommendedName>
        <fullName evidence="7">Chromosome partition protein Smc</fullName>
    </recommendedName>
</protein>
<evidence type="ECO:0000256" key="2">
    <source>
        <dbReference type="ARBA" id="ARBA00022490"/>
    </source>
</evidence>
<dbReference type="RefSeq" id="WP_369061340.1">
    <property type="nucleotide sequence ID" value="NZ_CP158375.1"/>
</dbReference>
<feature type="coiled-coil region" evidence="7">
    <location>
        <begin position="856"/>
        <end position="890"/>
    </location>
</feature>
<dbReference type="NCBIfam" id="TIGR02168">
    <property type="entry name" value="SMC_prok_B"/>
    <property type="match status" value="1"/>
</dbReference>
<keyword evidence="2 7" id="KW-0963">Cytoplasm</keyword>
<dbReference type="PIRSF" id="PIRSF005719">
    <property type="entry name" value="SMC"/>
    <property type="match status" value="1"/>
</dbReference>
<dbReference type="AlphaFoldDB" id="A0AB39KXA9"/>
<dbReference type="GO" id="GO:0003677">
    <property type="term" value="F:DNA binding"/>
    <property type="evidence" value="ECO:0007669"/>
    <property type="project" value="UniProtKB-UniRule"/>
</dbReference>
<name>A0AB39KXA9_9CAUL</name>
<dbReference type="InterPro" id="IPR024704">
    <property type="entry name" value="SMC"/>
</dbReference>
<evidence type="ECO:0000313" key="9">
    <source>
        <dbReference type="EMBL" id="XDO97851.1"/>
    </source>
</evidence>
<comment type="subcellular location">
    <subcellularLocation>
        <location evidence="1 7">Cytoplasm</location>
    </subcellularLocation>
</comment>
<keyword evidence="3 7" id="KW-0547">Nucleotide-binding</keyword>
<feature type="coiled-coil region" evidence="7">
    <location>
        <begin position="293"/>
        <end position="471"/>
    </location>
</feature>
<dbReference type="InterPro" id="IPR027417">
    <property type="entry name" value="P-loop_NTPase"/>
</dbReference>
<dbReference type="FunFam" id="3.40.50.300:FF:000901">
    <property type="entry name" value="Chromosome partition protein Smc"/>
    <property type="match status" value="1"/>
</dbReference>
<accession>A0AB39KXA9</accession>
<feature type="binding site" evidence="7">
    <location>
        <begin position="32"/>
        <end position="39"/>
    </location>
    <ligand>
        <name>ATP</name>
        <dbReference type="ChEBI" id="CHEBI:30616"/>
    </ligand>
</feature>
<evidence type="ECO:0000256" key="7">
    <source>
        <dbReference type="HAMAP-Rule" id="MF_01894"/>
    </source>
</evidence>
<proteinExistence type="inferred from homology"/>
<comment type="function">
    <text evidence="7">Required for chromosome condensation and partitioning.</text>
</comment>
<feature type="coiled-coil region" evidence="7">
    <location>
        <begin position="654"/>
        <end position="771"/>
    </location>
</feature>
<feature type="coiled-coil region" evidence="7">
    <location>
        <begin position="177"/>
        <end position="221"/>
    </location>
</feature>
<feature type="domain" description="RecF/RecN/SMC N-terminal" evidence="8">
    <location>
        <begin position="4"/>
        <end position="1131"/>
    </location>
</feature>
<dbReference type="SUPFAM" id="SSF52540">
    <property type="entry name" value="P-loop containing nucleoside triphosphate hydrolases"/>
    <property type="match status" value="1"/>
</dbReference>
<comment type="domain">
    <text evidence="7">Contains large globular domains required for ATP hydrolysis at each terminus and a third globular domain forming a flexible hinge near the middle of the molecule. These domains are separated by coiled-coil structures.</text>
</comment>
<dbReference type="GO" id="GO:0007062">
    <property type="term" value="P:sister chromatid cohesion"/>
    <property type="evidence" value="ECO:0007669"/>
    <property type="project" value="InterPro"/>
</dbReference>
<reference evidence="9" key="1">
    <citation type="submission" date="2024-06" db="EMBL/GenBank/DDBJ databases">
        <title>Caulobacter inopinatus, sp. nov.</title>
        <authorList>
            <person name="Donachie S.P."/>
        </authorList>
    </citation>
    <scope>NUCLEOTIDE SEQUENCE</scope>
    <source>
        <strain evidence="9">73W</strain>
    </source>
</reference>
<dbReference type="Pfam" id="PF02463">
    <property type="entry name" value="SMC_N"/>
    <property type="match status" value="1"/>
</dbReference>
<evidence type="ECO:0000256" key="1">
    <source>
        <dbReference type="ARBA" id="ARBA00004496"/>
    </source>
</evidence>
<dbReference type="EMBL" id="CP158375">
    <property type="protein sequence ID" value="XDO97851.1"/>
    <property type="molecule type" value="Genomic_DNA"/>
</dbReference>
<comment type="subunit">
    <text evidence="7">Homodimer.</text>
</comment>
<keyword evidence="6 7" id="KW-0238">DNA-binding</keyword>
<evidence type="ECO:0000256" key="3">
    <source>
        <dbReference type="ARBA" id="ARBA00022741"/>
    </source>
</evidence>
<sequence length="1146" mass="123229">MQFQRLRLSGFKSFVEPTEFRIEPGLTGIVGPNGCGKSNLLEALRWVMGANSAKAMRAGGMDDVIFAGSGNRPGRNHAEVTLTIDNADRTAPASFNDTPVLEVVRRIDRGAGSTYKINGREVRARDVQLLFADASTGANSPALVRQGQISELIGAKPQNRRRILEEAGGVSGLHTRRHEAELRLRAAETNLDRLDDVARELETSLNRLRREARQAEKYKRLSAEIRAVQGAVLYARWTDARDTLTRTESEASQAAGEAERTAREVAVASAEAIKAEEAIAPLREEEIIAAAVLGKLAIEKDRIDRELEAAAAEVARLNADLARIDADEAREAQVRDDAAGALDRLGAELAQIESEIAAAPHRGPELQAAAAKAEEARAAADAQVETLATRLAAEEASRRAAAARVEEARTRLARTVRALDQAKSERAALGPEVDPQLADAKTKFEAALETLKKARSALEIADAERAEAANSEVGARDATRKLEDQLGRLKTEARGLVQLLTPTGKSGFSPALDSVSPDRGYEAALAAALGDDLQAALDERAPSYWGGREVTTPTWPEGATPLGPLVKAPGALSARLAFTALVAREDGDRLQKLLPTGGRLVSREGDLWRWDGFTARAEAPKPAAIRLEQKTRLAEVETEIDRRAPEAAAADAAHKTAQARLRAAEDVLREARKAPQEAERILGVTRDVVERLEREAARRDARAQSLDETIARFDAERVEAETQLAAVEAEAAGTQGGEDLAPQLAAARQAAAAAREAAAAARAEIDREVREHQGRARRQESLTREIADWTRRAGAADGRLETLAKDRDTAAAAMAAAKDAPEQVEVRRTKLLEDFAQAEARRAKSSDALAQGDAARQAADRALRAAEAAAADAREARASLAARLDAARDRFGEIAGQIREAAHMEPEELGRQIAGEAIAVPTGAAGVEAHLFNLERERDAIGAVNLRAEEEAAESGARLEAMRTERADLSGAVARLRQGIEELNAEGRERLLAAFDVINGHFQALFTALFGGGQAELRLIESDDPLEAGLEIYACPPGKRMASMSLMSGGEQALTASALIFGVFLANPAPICVLDEVDAPLDDANVERYCNMLDEMRRRTHTRFVAITHNPVTMSRMDRLFGVTMGERGVSQLVSVDLKQAEALVA</sequence>
<dbReference type="InterPro" id="IPR011890">
    <property type="entry name" value="SMC_prok"/>
</dbReference>
<dbReference type="PANTHER" id="PTHR43977">
    <property type="entry name" value="STRUCTURAL MAINTENANCE OF CHROMOSOMES PROTEIN 3"/>
    <property type="match status" value="1"/>
</dbReference>
<evidence type="ECO:0000256" key="6">
    <source>
        <dbReference type="ARBA" id="ARBA00023125"/>
    </source>
</evidence>
<feature type="coiled-coil region" evidence="7">
    <location>
        <begin position="945"/>
        <end position="986"/>
    </location>
</feature>
<dbReference type="HAMAP" id="MF_01894">
    <property type="entry name" value="Smc_prok"/>
    <property type="match status" value="1"/>
</dbReference>
<evidence type="ECO:0000256" key="5">
    <source>
        <dbReference type="ARBA" id="ARBA00023054"/>
    </source>
</evidence>
<gene>
    <name evidence="7 9" type="primary">smc</name>
    <name evidence="9" type="ORF">ABOZ73_05385</name>
</gene>
<dbReference type="GO" id="GO:0016887">
    <property type="term" value="F:ATP hydrolysis activity"/>
    <property type="evidence" value="ECO:0007669"/>
    <property type="project" value="InterPro"/>
</dbReference>
<dbReference type="GO" id="GO:0007059">
    <property type="term" value="P:chromosome segregation"/>
    <property type="evidence" value="ECO:0007669"/>
    <property type="project" value="UniProtKB-UniRule"/>
</dbReference>